<dbReference type="InterPro" id="IPR020568">
    <property type="entry name" value="Ribosomal_Su5_D2-typ_SF"/>
</dbReference>
<keyword evidence="7 11" id="KW-0067">ATP-binding</keyword>
<comment type="function">
    <text evidence="13">DNA-dependent ATPase involved in processing of recombination intermediates, plays a role in repairing DNA breaks. Stimulates the branch migration of RecA-mediated strand transfer reactions, allowing the 3' invading strand to extend heteroduplex DNA faster. Binds ssDNA in the presence of ADP but not other nucleotides, has ATPase activity that is stimulated by ssDNA and various branched DNA structures, but inhibited by SSB. Does not have RecA's homology-searching function.</text>
</comment>
<accession>A0A1T4RJK4</accession>
<keyword evidence="1 11" id="KW-0479">Metal-binding</keyword>
<keyword evidence="10 11" id="KW-0234">DNA repair</keyword>
<dbReference type="HAMAP" id="MF_01498">
    <property type="entry name" value="RadA_bact"/>
    <property type="match status" value="1"/>
</dbReference>
<dbReference type="SMART" id="SM00382">
    <property type="entry name" value="AAA"/>
    <property type="match status" value="1"/>
</dbReference>
<keyword evidence="4 13" id="KW-0863">Zinc-finger</keyword>
<dbReference type="CDD" id="cd01121">
    <property type="entry name" value="RadA_SMS_N"/>
    <property type="match status" value="1"/>
</dbReference>
<dbReference type="FunFam" id="3.40.50.300:FF:000050">
    <property type="entry name" value="DNA repair protein RadA"/>
    <property type="match status" value="1"/>
</dbReference>
<dbReference type="GO" id="GO:0000725">
    <property type="term" value="P:recombinational repair"/>
    <property type="evidence" value="ECO:0007669"/>
    <property type="project" value="UniProtKB-UniRule"/>
</dbReference>
<feature type="region of interest" description="Lon-protease-like" evidence="11">
    <location>
        <begin position="349"/>
        <end position="450"/>
    </location>
</feature>
<dbReference type="InterPro" id="IPR020588">
    <property type="entry name" value="RecA_ATP-bd"/>
</dbReference>
<keyword evidence="2 11" id="KW-0547">Nucleotide-binding</keyword>
<dbReference type="Pfam" id="PF18073">
    <property type="entry name" value="Zn_ribbon_LapB"/>
    <property type="match status" value="1"/>
</dbReference>
<dbReference type="NCBIfam" id="TIGR00416">
    <property type="entry name" value="sms"/>
    <property type="match status" value="1"/>
</dbReference>
<dbReference type="PRINTS" id="PR01874">
    <property type="entry name" value="DNAREPAIRADA"/>
</dbReference>
<evidence type="ECO:0000256" key="6">
    <source>
        <dbReference type="ARBA" id="ARBA00022833"/>
    </source>
</evidence>
<evidence type="ECO:0000313" key="16">
    <source>
        <dbReference type="Proteomes" id="UP000190102"/>
    </source>
</evidence>
<dbReference type="OrthoDB" id="9803906at2"/>
<evidence type="ECO:0000256" key="2">
    <source>
        <dbReference type="ARBA" id="ARBA00022741"/>
    </source>
</evidence>
<dbReference type="AlphaFoldDB" id="A0A1T4RJK4"/>
<dbReference type="InterPro" id="IPR027417">
    <property type="entry name" value="P-loop_NTPase"/>
</dbReference>
<protein>
    <recommendedName>
        <fullName evidence="11 12">DNA repair protein RadA</fullName>
    </recommendedName>
</protein>
<dbReference type="InterPro" id="IPR003593">
    <property type="entry name" value="AAA+_ATPase"/>
</dbReference>
<dbReference type="InterPro" id="IPR004504">
    <property type="entry name" value="DNA_repair_RadA"/>
</dbReference>
<keyword evidence="8 11" id="KW-0346">Stress response</keyword>
<evidence type="ECO:0000256" key="7">
    <source>
        <dbReference type="ARBA" id="ARBA00022840"/>
    </source>
</evidence>
<evidence type="ECO:0000256" key="13">
    <source>
        <dbReference type="RuleBase" id="RU003555"/>
    </source>
</evidence>
<dbReference type="GO" id="GO:0005524">
    <property type="term" value="F:ATP binding"/>
    <property type="evidence" value="ECO:0007669"/>
    <property type="project" value="UniProtKB-UniRule"/>
</dbReference>
<evidence type="ECO:0000256" key="11">
    <source>
        <dbReference type="HAMAP-Rule" id="MF_01498"/>
    </source>
</evidence>
<comment type="function">
    <text evidence="11">Plays a role in repairing double-strand DNA breaks, probably involving stabilizing or processing branched DNA or blocked replication forks.</text>
</comment>
<feature type="short sequence motif" description="RadA KNRFG motif" evidence="11">
    <location>
        <begin position="250"/>
        <end position="254"/>
    </location>
</feature>
<dbReference type="PANTHER" id="PTHR32472">
    <property type="entry name" value="DNA REPAIR PROTEIN RADA"/>
    <property type="match status" value="1"/>
</dbReference>
<evidence type="ECO:0000256" key="10">
    <source>
        <dbReference type="ARBA" id="ARBA00023204"/>
    </source>
</evidence>
<evidence type="ECO:0000256" key="4">
    <source>
        <dbReference type="ARBA" id="ARBA00022771"/>
    </source>
</evidence>
<dbReference type="GO" id="GO:0140664">
    <property type="term" value="F:ATP-dependent DNA damage sensor activity"/>
    <property type="evidence" value="ECO:0007669"/>
    <property type="project" value="InterPro"/>
</dbReference>
<dbReference type="Gene3D" id="3.40.50.300">
    <property type="entry name" value="P-loop containing nucleotide triphosphate hydrolases"/>
    <property type="match status" value="1"/>
</dbReference>
<name>A0A1T4RJK4_9BACT</name>
<dbReference type="GO" id="GO:0003684">
    <property type="term" value="F:damaged DNA binding"/>
    <property type="evidence" value="ECO:0007669"/>
    <property type="project" value="InterPro"/>
</dbReference>
<dbReference type="GO" id="GO:0005829">
    <property type="term" value="C:cytosol"/>
    <property type="evidence" value="ECO:0007669"/>
    <property type="project" value="TreeGrafter"/>
</dbReference>
<dbReference type="STRING" id="115783.SAMN02745119_02904"/>
<evidence type="ECO:0000256" key="8">
    <source>
        <dbReference type="ARBA" id="ARBA00023016"/>
    </source>
</evidence>
<dbReference type="EMBL" id="FUWR01000021">
    <property type="protein sequence ID" value="SKA15956.1"/>
    <property type="molecule type" value="Genomic_DNA"/>
</dbReference>
<dbReference type="Pfam" id="PF13481">
    <property type="entry name" value="AAA_25"/>
    <property type="match status" value="1"/>
</dbReference>
<dbReference type="PANTHER" id="PTHR32472:SF10">
    <property type="entry name" value="DNA REPAIR PROTEIN RADA-LIKE PROTEIN"/>
    <property type="match status" value="1"/>
</dbReference>
<dbReference type="InterPro" id="IPR041166">
    <property type="entry name" value="Rubredoxin_2"/>
</dbReference>
<dbReference type="Proteomes" id="UP000190102">
    <property type="component" value="Unassembled WGS sequence"/>
</dbReference>
<comment type="domain">
    <text evidence="11">The middle region has homology to RecA with ATPase motifs including the RadA KNRFG motif, while the C-terminus is homologous to Lon protease.</text>
</comment>
<proteinExistence type="inferred from homology"/>
<evidence type="ECO:0000256" key="3">
    <source>
        <dbReference type="ARBA" id="ARBA00022763"/>
    </source>
</evidence>
<dbReference type="PROSITE" id="PS50162">
    <property type="entry name" value="RECA_2"/>
    <property type="match status" value="1"/>
</dbReference>
<evidence type="ECO:0000256" key="5">
    <source>
        <dbReference type="ARBA" id="ARBA00022801"/>
    </source>
</evidence>
<feature type="domain" description="RecA family profile 1" evidence="14">
    <location>
        <begin position="65"/>
        <end position="213"/>
    </location>
</feature>
<keyword evidence="6 13" id="KW-0862">Zinc</keyword>
<feature type="binding site" evidence="11">
    <location>
        <begin position="94"/>
        <end position="101"/>
    </location>
    <ligand>
        <name>ATP</name>
        <dbReference type="ChEBI" id="CHEBI:30616"/>
    </ligand>
</feature>
<keyword evidence="9 11" id="KW-0238">DNA-binding</keyword>
<dbReference type="GO" id="GO:0016787">
    <property type="term" value="F:hydrolase activity"/>
    <property type="evidence" value="ECO:0007669"/>
    <property type="project" value="UniProtKB-KW"/>
</dbReference>
<comment type="similarity">
    <text evidence="11 13">Belongs to the RecA family. RadA subfamily.</text>
</comment>
<dbReference type="Pfam" id="PF13541">
    <property type="entry name" value="ChlI"/>
    <property type="match status" value="1"/>
</dbReference>
<dbReference type="RefSeq" id="WP_078791123.1">
    <property type="nucleotide sequence ID" value="NZ_FUWR01000021.1"/>
</dbReference>
<dbReference type="InterPro" id="IPR014721">
    <property type="entry name" value="Ribsml_uS5_D2-typ_fold_subgr"/>
</dbReference>
<reference evidence="16" key="1">
    <citation type="submission" date="2017-02" db="EMBL/GenBank/DDBJ databases">
        <authorList>
            <person name="Varghese N."/>
            <person name="Submissions S."/>
        </authorList>
    </citation>
    <scope>NUCLEOTIDE SEQUENCE [LARGE SCALE GENOMIC DNA]</scope>
    <source>
        <strain evidence="16">ATCC BAA-34</strain>
    </source>
</reference>
<evidence type="ECO:0000256" key="1">
    <source>
        <dbReference type="ARBA" id="ARBA00022723"/>
    </source>
</evidence>
<dbReference type="GO" id="GO:0008270">
    <property type="term" value="F:zinc ion binding"/>
    <property type="evidence" value="ECO:0007669"/>
    <property type="project" value="UniProtKB-KW"/>
</dbReference>
<organism evidence="15 16">
    <name type="scientific">Trichlorobacter thiogenes</name>
    <dbReference type="NCBI Taxonomy" id="115783"/>
    <lineage>
        <taxon>Bacteria</taxon>
        <taxon>Pseudomonadati</taxon>
        <taxon>Thermodesulfobacteriota</taxon>
        <taxon>Desulfuromonadia</taxon>
        <taxon>Geobacterales</taxon>
        <taxon>Geobacteraceae</taxon>
        <taxon>Trichlorobacter</taxon>
    </lineage>
</organism>
<keyword evidence="16" id="KW-1185">Reference proteome</keyword>
<evidence type="ECO:0000259" key="14">
    <source>
        <dbReference type="PROSITE" id="PS50162"/>
    </source>
</evidence>
<dbReference type="SUPFAM" id="SSF52540">
    <property type="entry name" value="P-loop containing nucleoside triphosphate hydrolases"/>
    <property type="match status" value="1"/>
</dbReference>
<dbReference type="SUPFAM" id="SSF54211">
    <property type="entry name" value="Ribosomal protein S5 domain 2-like"/>
    <property type="match status" value="1"/>
</dbReference>
<evidence type="ECO:0000256" key="9">
    <source>
        <dbReference type="ARBA" id="ARBA00023125"/>
    </source>
</evidence>
<gene>
    <name evidence="11" type="primary">radA</name>
    <name evidence="15" type="ORF">SAMN02745119_02904</name>
</gene>
<dbReference type="Gene3D" id="3.30.230.10">
    <property type="match status" value="1"/>
</dbReference>
<sequence length="450" mass="47174">MRQKTVFSCSQCGSQSPKWLGKCPDCGAWNSMVEEQQPTAAAARSGRPTLTKSVAIPIGEVPPQAEVRLGCGIGELDRVLGGGLVPGSLVLIGGDPGIGKSTLLLQAMHHLAADGAVLYVSGEESAAQTRLRGERLGVSGRQLLVLAENGLEEIVAQVEKLKPRAVVVDSIQTVWTQALESAPGSVSQVRESAGRLMLLAKGSGIPIFIVGHVTKDGAIAGPRVLEHMVDTVLYFEGDRGHPYRILRAVKNRFGSTNEIGVFEMKSGGLAEVANPSELFLSERPLDAPGSVVTASLEGSRTLLVEIQALVTPSAYGTPRRTTIGVDSNRLALLVAVLEKKAGLHLGGQDIFLNVAGGARLNEPAADLAMLLAVASSHLDRPVAADAVVFGEVGLAGEVRAVNQPEPRLGEATKLGFKQCILPAGNLRRLSDAGLELNGVASVQDVLQFLL</sequence>
<keyword evidence="3 11" id="KW-0227">DNA damage</keyword>
<evidence type="ECO:0000313" key="15">
    <source>
        <dbReference type="EMBL" id="SKA15956.1"/>
    </source>
</evidence>
<evidence type="ECO:0000256" key="12">
    <source>
        <dbReference type="NCBIfam" id="TIGR00416"/>
    </source>
</evidence>
<keyword evidence="5" id="KW-0378">Hydrolase</keyword>